<accession>A0A368KTG0</accession>
<comment type="caution">
    <text evidence="3">The sequence shown here is derived from an EMBL/GenBank/DDBJ whole genome shotgun (WGS) entry which is preliminary data.</text>
</comment>
<dbReference type="EMBL" id="QPEX01000011">
    <property type="protein sequence ID" value="RCS52967.1"/>
    <property type="molecule type" value="Genomic_DNA"/>
</dbReference>
<feature type="compositionally biased region" description="Basic and acidic residues" evidence="1">
    <location>
        <begin position="197"/>
        <end position="207"/>
    </location>
</feature>
<evidence type="ECO:0000313" key="3">
    <source>
        <dbReference type="EMBL" id="RCS52967.1"/>
    </source>
</evidence>
<dbReference type="RefSeq" id="WP_114368391.1">
    <property type="nucleotide sequence ID" value="NZ_QPEX01000011.1"/>
</dbReference>
<feature type="region of interest" description="Disordered" evidence="1">
    <location>
        <begin position="188"/>
        <end position="207"/>
    </location>
</feature>
<name>A0A368KTG0_9BACT</name>
<evidence type="ECO:0000256" key="2">
    <source>
        <dbReference type="SAM" id="Phobius"/>
    </source>
</evidence>
<dbReference type="AlphaFoldDB" id="A0A368KTG0"/>
<dbReference type="OrthoDB" id="277522at2"/>
<gene>
    <name evidence="3" type="ORF">DTL42_09130</name>
</gene>
<keyword evidence="2" id="KW-0472">Membrane</keyword>
<reference evidence="3 4" key="1">
    <citation type="submission" date="2018-07" db="EMBL/GenBank/DDBJ databases">
        <title>Comparative genomes isolates from brazilian mangrove.</title>
        <authorList>
            <person name="De Araujo J.E."/>
            <person name="Taketani R.G."/>
            <person name="Silva M.C.P."/>
            <person name="Lourenco M.V."/>
            <person name="Oliveira V.M."/>
            <person name="Andreote F.D."/>
        </authorList>
    </citation>
    <scope>NUCLEOTIDE SEQUENCE [LARGE SCALE GENOMIC DNA]</scope>
    <source>
        <strain evidence="3 4">HEX PRIS-MGV</strain>
    </source>
</reference>
<protein>
    <submittedName>
        <fullName evidence="3">Uncharacterized protein</fullName>
    </submittedName>
</protein>
<proteinExistence type="predicted"/>
<feature type="transmembrane region" description="Helical" evidence="2">
    <location>
        <begin position="127"/>
        <end position="145"/>
    </location>
</feature>
<keyword evidence="2" id="KW-1133">Transmembrane helix</keyword>
<organism evidence="3 4">
    <name type="scientific">Bremerella cremea</name>
    <dbReference type="NCBI Taxonomy" id="1031537"/>
    <lineage>
        <taxon>Bacteria</taxon>
        <taxon>Pseudomonadati</taxon>
        <taxon>Planctomycetota</taxon>
        <taxon>Planctomycetia</taxon>
        <taxon>Pirellulales</taxon>
        <taxon>Pirellulaceae</taxon>
        <taxon>Bremerella</taxon>
    </lineage>
</organism>
<keyword evidence="2" id="KW-0812">Transmembrane</keyword>
<dbReference type="Proteomes" id="UP000253562">
    <property type="component" value="Unassembled WGS sequence"/>
</dbReference>
<evidence type="ECO:0000256" key="1">
    <source>
        <dbReference type="SAM" id="MobiDB-lite"/>
    </source>
</evidence>
<evidence type="ECO:0000313" key="4">
    <source>
        <dbReference type="Proteomes" id="UP000253562"/>
    </source>
</evidence>
<sequence>MIIPIPIPIGENQVVAVQGSVWKFVTCTQCHQDFAYLLQLEAFGEAHNTFYLDKEGSQKLAHVHAQRNLAKMYENVVVPTPCPCCGYYQEEMVRILKEEGTSDRLFGVGMGVTALSFVPLGFSVPHIWIATATGVSLGVVLMVYAEFFSGRKDPNAGDPEPRKRLGQKHTLWGEKLEILREELARAEASDIAETELDQQKQDSLGRL</sequence>